<dbReference type="InterPro" id="IPR013320">
    <property type="entry name" value="ConA-like_dom_sf"/>
</dbReference>
<dbReference type="GO" id="GO:0004386">
    <property type="term" value="F:helicase activity"/>
    <property type="evidence" value="ECO:0007669"/>
    <property type="project" value="UniProtKB-KW"/>
</dbReference>
<comment type="caution">
    <text evidence="6">The sequence shown here is derived from an EMBL/GenBank/DDBJ whole genome shotgun (WGS) entry which is preliminary data.</text>
</comment>
<keyword evidence="3 6" id="KW-0347">Helicase</keyword>
<dbReference type="SMART" id="SM00449">
    <property type="entry name" value="SPRY"/>
    <property type="match status" value="1"/>
</dbReference>
<feature type="non-terminal residue" evidence="6">
    <location>
        <position position="1"/>
    </location>
</feature>
<dbReference type="GO" id="GO:0016787">
    <property type="term" value="F:hydrolase activity"/>
    <property type="evidence" value="ECO:0007669"/>
    <property type="project" value="UniProtKB-KW"/>
</dbReference>
<dbReference type="SUPFAM" id="SSF52540">
    <property type="entry name" value="P-loop containing nucleoside triphosphate hydrolases"/>
    <property type="match status" value="1"/>
</dbReference>
<evidence type="ECO:0000256" key="4">
    <source>
        <dbReference type="ARBA" id="ARBA00022840"/>
    </source>
</evidence>
<proteinExistence type="predicted"/>
<dbReference type="SMART" id="SM00487">
    <property type="entry name" value="DEXDc"/>
    <property type="match status" value="1"/>
</dbReference>
<feature type="domain" description="Helicase ATP-binding" evidence="5">
    <location>
        <begin position="277"/>
        <end position="399"/>
    </location>
</feature>
<dbReference type="SUPFAM" id="SSF49899">
    <property type="entry name" value="Concanavalin A-like lectins/glucanases"/>
    <property type="match status" value="1"/>
</dbReference>
<dbReference type="AlphaFoldDB" id="A0A7L2RJ99"/>
<reference evidence="6 7" key="1">
    <citation type="submission" date="2019-09" db="EMBL/GenBank/DDBJ databases">
        <title>Bird 10,000 Genomes (B10K) Project - Family phase.</title>
        <authorList>
            <person name="Zhang G."/>
        </authorList>
    </citation>
    <scope>NUCLEOTIDE SEQUENCE [LARGE SCALE GENOMIC DNA]</scope>
    <source>
        <strain evidence="6">B10K-DU-002-79</strain>
    </source>
</reference>
<dbReference type="GO" id="GO:0005524">
    <property type="term" value="F:ATP binding"/>
    <property type="evidence" value="ECO:0007669"/>
    <property type="project" value="UniProtKB-KW"/>
</dbReference>
<dbReference type="FunFam" id="3.40.50.300:FF:000716">
    <property type="entry name" value="ATP-dependent RNA helicase DDX1"/>
    <property type="match status" value="1"/>
</dbReference>
<dbReference type="InterPro" id="IPR003877">
    <property type="entry name" value="SPRY_dom"/>
</dbReference>
<keyword evidence="7" id="KW-1185">Reference proteome</keyword>
<dbReference type="InterPro" id="IPR027417">
    <property type="entry name" value="P-loop_NTPase"/>
</dbReference>
<dbReference type="InterPro" id="IPR014001">
    <property type="entry name" value="Helicase_ATP-bd"/>
</dbReference>
<sequence length="399" mass="44093">FSCLTEMGVMPEIAQAVEEMDWLLPTDIQAESIPLILGGGDVLMVCVQESSIHRNPAFSIPVIQIVYETLKDQMEGKKGKATIKTGGAVLNKWQMNPYDRGSAFAIGSDGLCCQSREIKEWHGCRATRGVTKGKYYYEVSCHDQGLCRVGWSTMQASLDLGEFHSKESHRQFSYSHGMAGEFTMHDTIGCYLDIDKGQIKFSKNGKDLGLAFEIPPHIRNQALFAACVLKNAELKFNFGEEDFKFPPKDGYIGLCKAPEASVVKSQHSGNAQVVQTQNLPNAPKALIVEPSRELAEQTLNNVKQFKKYVDNPKLRELLIIGGVAARDQLSVLEQGVDIVVGTPGRLDDLVSTGKINLSQVRFLVLDEADGLLLQGYSDFINRIHSQIPQITSDGKRLQV</sequence>
<keyword evidence="4" id="KW-0067">ATP-binding</keyword>
<dbReference type="PANTHER" id="PTHR47960">
    <property type="entry name" value="DEAD-BOX ATP-DEPENDENT RNA HELICASE 50"/>
    <property type="match status" value="1"/>
</dbReference>
<dbReference type="Pfam" id="PF00622">
    <property type="entry name" value="SPRY"/>
    <property type="match status" value="1"/>
</dbReference>
<dbReference type="Gene3D" id="3.40.50.300">
    <property type="entry name" value="P-loop containing nucleotide triphosphate hydrolases"/>
    <property type="match status" value="2"/>
</dbReference>
<protein>
    <submittedName>
        <fullName evidence="6">DDX1 helicase</fullName>
    </submittedName>
</protein>
<evidence type="ECO:0000256" key="1">
    <source>
        <dbReference type="ARBA" id="ARBA00022741"/>
    </source>
</evidence>
<dbReference type="Proteomes" id="UP000560066">
    <property type="component" value="Unassembled WGS sequence"/>
</dbReference>
<dbReference type="FunFam" id="3.40.50.300:FF:000652">
    <property type="entry name" value="ATP-dependent RNA helicase DDX1"/>
    <property type="match status" value="1"/>
</dbReference>
<accession>A0A7L2RJ99</accession>
<evidence type="ECO:0000313" key="6">
    <source>
        <dbReference type="EMBL" id="NXS09099.1"/>
    </source>
</evidence>
<dbReference type="Pfam" id="PF00270">
    <property type="entry name" value="DEAD"/>
    <property type="match status" value="1"/>
</dbReference>
<name>A0A7L2RJ99_9PASS</name>
<dbReference type="InterPro" id="IPR011545">
    <property type="entry name" value="DEAD/DEAH_box_helicase_dom"/>
</dbReference>
<feature type="non-terminal residue" evidence="6">
    <location>
        <position position="399"/>
    </location>
</feature>
<dbReference type="Gene3D" id="2.60.120.920">
    <property type="match status" value="1"/>
</dbReference>
<gene>
    <name evidence="6" type="primary">Ddx1</name>
    <name evidence="6" type="ORF">NEOCOR_R05126</name>
</gene>
<evidence type="ECO:0000256" key="2">
    <source>
        <dbReference type="ARBA" id="ARBA00022801"/>
    </source>
</evidence>
<dbReference type="EMBL" id="VYZS01050542">
    <property type="protein sequence ID" value="NXS09099.1"/>
    <property type="molecule type" value="Genomic_DNA"/>
</dbReference>
<dbReference type="PROSITE" id="PS51192">
    <property type="entry name" value="HELICASE_ATP_BIND_1"/>
    <property type="match status" value="1"/>
</dbReference>
<evidence type="ECO:0000259" key="5">
    <source>
        <dbReference type="PROSITE" id="PS51192"/>
    </source>
</evidence>
<evidence type="ECO:0000313" key="7">
    <source>
        <dbReference type="Proteomes" id="UP000560066"/>
    </source>
</evidence>
<dbReference type="OrthoDB" id="1735at2759"/>
<evidence type="ECO:0000256" key="3">
    <source>
        <dbReference type="ARBA" id="ARBA00022806"/>
    </source>
</evidence>
<dbReference type="GO" id="GO:0003676">
    <property type="term" value="F:nucleic acid binding"/>
    <property type="evidence" value="ECO:0007669"/>
    <property type="project" value="InterPro"/>
</dbReference>
<organism evidence="6 7">
    <name type="scientific">Neodrepanis coruscans</name>
    <name type="common">wattled asity</name>
    <dbReference type="NCBI Taxonomy" id="254563"/>
    <lineage>
        <taxon>Eukaryota</taxon>
        <taxon>Metazoa</taxon>
        <taxon>Chordata</taxon>
        <taxon>Craniata</taxon>
        <taxon>Vertebrata</taxon>
        <taxon>Euteleostomi</taxon>
        <taxon>Archelosauria</taxon>
        <taxon>Archosauria</taxon>
        <taxon>Dinosauria</taxon>
        <taxon>Saurischia</taxon>
        <taxon>Theropoda</taxon>
        <taxon>Coelurosauria</taxon>
        <taxon>Aves</taxon>
        <taxon>Neognathae</taxon>
        <taxon>Neoaves</taxon>
        <taxon>Telluraves</taxon>
        <taxon>Australaves</taxon>
        <taxon>Passeriformes</taxon>
        <taxon>Philepittidae</taxon>
        <taxon>Neodrepanis</taxon>
    </lineage>
</organism>
<dbReference type="CDD" id="cd12873">
    <property type="entry name" value="SPRY_DDX1"/>
    <property type="match status" value="1"/>
</dbReference>
<keyword evidence="1" id="KW-0547">Nucleotide-binding</keyword>
<keyword evidence="2" id="KW-0378">Hydrolase</keyword>
<dbReference type="InterPro" id="IPR043136">
    <property type="entry name" value="B30.2/SPRY_sf"/>
</dbReference>